<dbReference type="GO" id="GO:0009037">
    <property type="term" value="F:tyrosine-based site-specific recombinase activity"/>
    <property type="evidence" value="ECO:0007669"/>
    <property type="project" value="UniProtKB-UniRule"/>
</dbReference>
<dbReference type="InterPro" id="IPR011010">
    <property type="entry name" value="DNA_brk_join_enz"/>
</dbReference>
<dbReference type="RefSeq" id="WP_103896092.1">
    <property type="nucleotide sequence ID" value="NZ_FNUK01000012.1"/>
</dbReference>
<dbReference type="PROSITE" id="PS51900">
    <property type="entry name" value="CB"/>
    <property type="match status" value="1"/>
</dbReference>
<dbReference type="InterPro" id="IPR050090">
    <property type="entry name" value="Tyrosine_recombinase_XerCD"/>
</dbReference>
<dbReference type="Pfam" id="PF00589">
    <property type="entry name" value="Phage_integrase"/>
    <property type="match status" value="1"/>
</dbReference>
<dbReference type="EMBL" id="FNUK01000012">
    <property type="protein sequence ID" value="SEF82782.1"/>
    <property type="molecule type" value="Genomic_DNA"/>
</dbReference>
<dbReference type="Pfam" id="PF02899">
    <property type="entry name" value="Phage_int_SAM_1"/>
    <property type="match status" value="1"/>
</dbReference>
<dbReference type="NCBIfam" id="NF001399">
    <property type="entry name" value="PRK00283.1"/>
    <property type="match status" value="1"/>
</dbReference>
<dbReference type="Proteomes" id="UP000242850">
    <property type="component" value="Unassembled WGS sequence"/>
</dbReference>
<dbReference type="CDD" id="cd00798">
    <property type="entry name" value="INT_XerDC_C"/>
    <property type="match status" value="1"/>
</dbReference>
<dbReference type="PANTHER" id="PTHR30349">
    <property type="entry name" value="PHAGE INTEGRASE-RELATED"/>
    <property type="match status" value="1"/>
</dbReference>
<comment type="subunit">
    <text evidence="10">Forms a cyclic heterotetrameric complex composed of two molecules of XerC and two molecules of XerD.</text>
</comment>
<evidence type="ECO:0000313" key="14">
    <source>
        <dbReference type="Proteomes" id="UP000242850"/>
    </source>
</evidence>
<keyword evidence="6 10" id="KW-0229">DNA integration</keyword>
<evidence type="ECO:0000256" key="5">
    <source>
        <dbReference type="ARBA" id="ARBA00022829"/>
    </source>
</evidence>
<feature type="active site" evidence="10">
    <location>
        <position position="263"/>
    </location>
</feature>
<evidence type="ECO:0000259" key="12">
    <source>
        <dbReference type="PROSITE" id="PS51900"/>
    </source>
</evidence>
<evidence type="ECO:0000256" key="6">
    <source>
        <dbReference type="ARBA" id="ARBA00022908"/>
    </source>
</evidence>
<evidence type="ECO:0000256" key="3">
    <source>
        <dbReference type="ARBA" id="ARBA00022490"/>
    </source>
</evidence>
<dbReference type="InterPro" id="IPR004107">
    <property type="entry name" value="Integrase_SAM-like_N"/>
</dbReference>
<dbReference type="Gene3D" id="1.10.150.130">
    <property type="match status" value="1"/>
</dbReference>
<dbReference type="PANTHER" id="PTHR30349:SF81">
    <property type="entry name" value="TYROSINE RECOMBINASE XERC"/>
    <property type="match status" value="1"/>
</dbReference>
<feature type="active site" evidence="10">
    <location>
        <position position="240"/>
    </location>
</feature>
<evidence type="ECO:0000256" key="2">
    <source>
        <dbReference type="ARBA" id="ARBA00010450"/>
    </source>
</evidence>
<dbReference type="PROSITE" id="PS51898">
    <property type="entry name" value="TYR_RECOMBINASE"/>
    <property type="match status" value="1"/>
</dbReference>
<dbReference type="HAMAP" id="MF_01808">
    <property type="entry name" value="Recomb_XerC_XerD"/>
    <property type="match status" value="1"/>
</dbReference>
<comment type="similarity">
    <text evidence="2">Belongs to the 'phage' integrase family. XerD subfamily.</text>
</comment>
<dbReference type="GO" id="GO:0051301">
    <property type="term" value="P:cell division"/>
    <property type="evidence" value="ECO:0007669"/>
    <property type="project" value="UniProtKB-KW"/>
</dbReference>
<keyword evidence="8 10" id="KW-0233">DNA recombination</keyword>
<evidence type="ECO:0000256" key="10">
    <source>
        <dbReference type="HAMAP-Rule" id="MF_01808"/>
    </source>
</evidence>
<dbReference type="Gene3D" id="1.10.443.10">
    <property type="entry name" value="Intergrase catalytic core"/>
    <property type="match status" value="1"/>
</dbReference>
<evidence type="ECO:0000313" key="13">
    <source>
        <dbReference type="EMBL" id="SEF82782.1"/>
    </source>
</evidence>
<dbReference type="InterPro" id="IPR013762">
    <property type="entry name" value="Integrase-like_cat_sf"/>
</dbReference>
<keyword evidence="5 10" id="KW-0159">Chromosome partition</keyword>
<keyword evidence="3 10" id="KW-0963">Cytoplasm</keyword>
<evidence type="ECO:0000256" key="1">
    <source>
        <dbReference type="ARBA" id="ARBA00004496"/>
    </source>
</evidence>
<dbReference type="InterPro" id="IPR023009">
    <property type="entry name" value="Tyrosine_recombinase_XerC/XerD"/>
</dbReference>
<dbReference type="SUPFAM" id="SSF56349">
    <property type="entry name" value="DNA breaking-rejoining enzymes"/>
    <property type="match status" value="1"/>
</dbReference>
<feature type="domain" description="Core-binding (CB)" evidence="12">
    <location>
        <begin position="1"/>
        <end position="83"/>
    </location>
</feature>
<comment type="subcellular location">
    <subcellularLocation>
        <location evidence="1 10">Cytoplasm</location>
    </subcellularLocation>
</comment>
<accession>A0A1H5V5U1</accession>
<evidence type="ECO:0000259" key="11">
    <source>
        <dbReference type="PROSITE" id="PS51898"/>
    </source>
</evidence>
<keyword evidence="9 10" id="KW-0131">Cell cycle</keyword>
<sequence length="291" mass="33769">MEEILNQFEVFLKNKKLRENTLECYKRDIKSFLTYLRYNGLDYKNVKKTNIIGYLLNLQKEGRAISSISRSLASIRAFYKMLYKNRLVEFDPTFELETPKVEKKIPSILSIEEIEKLLSIPKEDDFKGARDKAMLEVLYATGIKVSELVNLNLEDVNLKLGYLYCKSYKERIIPLGKVAIEALQVYIFNFRNKLIGDKNEKALFVNLHGERMTRQGFWKIIKHYAKLAGINKEITPNIIRHSFAAHLIENGADLKSLKELLGHSDISTTQVYAEISKNRIGEIYKKSHPRA</sequence>
<evidence type="ECO:0000256" key="4">
    <source>
        <dbReference type="ARBA" id="ARBA00022618"/>
    </source>
</evidence>
<dbReference type="GO" id="GO:0003677">
    <property type="term" value="F:DNA binding"/>
    <property type="evidence" value="ECO:0007669"/>
    <property type="project" value="UniProtKB-UniRule"/>
</dbReference>
<organism evidence="13 14">
    <name type="scientific">Caloramator fervidus</name>
    <dbReference type="NCBI Taxonomy" id="29344"/>
    <lineage>
        <taxon>Bacteria</taxon>
        <taxon>Bacillati</taxon>
        <taxon>Bacillota</taxon>
        <taxon>Clostridia</taxon>
        <taxon>Eubacteriales</taxon>
        <taxon>Clostridiaceae</taxon>
        <taxon>Caloramator</taxon>
    </lineage>
</organism>
<proteinExistence type="inferred from homology"/>
<dbReference type="NCBIfam" id="TIGR02225">
    <property type="entry name" value="recomb_XerD"/>
    <property type="match status" value="1"/>
</dbReference>
<dbReference type="AlphaFoldDB" id="A0A1H5V5U1"/>
<evidence type="ECO:0000256" key="7">
    <source>
        <dbReference type="ARBA" id="ARBA00023125"/>
    </source>
</evidence>
<evidence type="ECO:0000256" key="9">
    <source>
        <dbReference type="ARBA" id="ARBA00023306"/>
    </source>
</evidence>
<gene>
    <name evidence="10" type="primary">xerC</name>
    <name evidence="13" type="ORF">SAMN05660865_01127</name>
</gene>
<keyword evidence="7 10" id="KW-0238">DNA-binding</keyword>
<dbReference type="InterPro" id="IPR002104">
    <property type="entry name" value="Integrase_catalytic"/>
</dbReference>
<keyword evidence="4 10" id="KW-0132">Cell division</keyword>
<keyword evidence="14" id="KW-1185">Reference proteome</keyword>
<comment type="function">
    <text evidence="10">Site-specific tyrosine recombinase, which acts by catalyzing the cutting and rejoining of the recombining DNA molecules. The XerC-XerD complex is essential to convert dimers of the bacterial chromosome into monomers to permit their segregation at cell division. It also contributes to the segregational stability of plasmids.</text>
</comment>
<name>A0A1H5V5U1_9CLOT</name>
<feature type="active site" description="O-(3'-phospho-DNA)-tyrosine intermediate" evidence="10">
    <location>
        <position position="272"/>
    </location>
</feature>
<comment type="similarity">
    <text evidence="10">Belongs to the 'phage' integrase family. XerC subfamily.</text>
</comment>
<dbReference type="GO" id="GO:0005737">
    <property type="term" value="C:cytoplasm"/>
    <property type="evidence" value="ECO:0007669"/>
    <property type="project" value="UniProtKB-SubCell"/>
</dbReference>
<dbReference type="OrthoDB" id="9801717at2"/>
<dbReference type="InterPro" id="IPR010998">
    <property type="entry name" value="Integrase_recombinase_N"/>
</dbReference>
<protein>
    <recommendedName>
        <fullName evidence="10">Tyrosine recombinase XerC</fullName>
    </recommendedName>
</protein>
<dbReference type="InterPro" id="IPR011932">
    <property type="entry name" value="Recomb_XerD"/>
</dbReference>
<evidence type="ECO:0000256" key="8">
    <source>
        <dbReference type="ARBA" id="ARBA00023172"/>
    </source>
</evidence>
<comment type="caution">
    <text evidence="10">Lacks conserved residue(s) required for the propagation of feature annotation.</text>
</comment>
<dbReference type="GO" id="GO:0007059">
    <property type="term" value="P:chromosome segregation"/>
    <property type="evidence" value="ECO:0007669"/>
    <property type="project" value="UniProtKB-UniRule"/>
</dbReference>
<reference evidence="14" key="1">
    <citation type="submission" date="2016-10" db="EMBL/GenBank/DDBJ databases">
        <authorList>
            <person name="Varghese N."/>
            <person name="Submissions S."/>
        </authorList>
    </citation>
    <scope>NUCLEOTIDE SEQUENCE [LARGE SCALE GENOMIC DNA]</scope>
    <source>
        <strain evidence="14">DSM 5463</strain>
    </source>
</reference>
<dbReference type="GO" id="GO:0006313">
    <property type="term" value="P:DNA transposition"/>
    <property type="evidence" value="ECO:0007669"/>
    <property type="project" value="UniProtKB-UniRule"/>
</dbReference>
<dbReference type="InterPro" id="IPR044068">
    <property type="entry name" value="CB"/>
</dbReference>
<feature type="domain" description="Tyr recombinase" evidence="11">
    <location>
        <begin position="104"/>
        <end position="285"/>
    </location>
</feature>